<dbReference type="RefSeq" id="XP_044657388.1">
    <property type="nucleotide sequence ID" value="XM_044801453.1"/>
</dbReference>
<name>A0A9P3FD16_9PEZI</name>
<dbReference type="PANTHER" id="PTHR38790:SF4">
    <property type="entry name" value="2EXR DOMAIN-CONTAINING PROTEIN"/>
    <property type="match status" value="1"/>
</dbReference>
<evidence type="ECO:0000313" key="3">
    <source>
        <dbReference type="Proteomes" id="UP000825890"/>
    </source>
</evidence>
<protein>
    <recommendedName>
        <fullName evidence="1">DUF7730 domain-containing protein</fullName>
    </recommendedName>
</protein>
<keyword evidence="3" id="KW-1185">Reference proteome</keyword>
<dbReference type="OrthoDB" id="2951834at2759"/>
<comment type="caution">
    <text evidence="2">The sequence shown here is derived from an EMBL/GenBank/DDBJ whole genome shotgun (WGS) entry which is preliminary data.</text>
</comment>
<proteinExistence type="predicted"/>
<dbReference type="Proteomes" id="UP000825890">
    <property type="component" value="Unassembled WGS sequence"/>
</dbReference>
<feature type="domain" description="DUF7730" evidence="1">
    <location>
        <begin position="11"/>
        <end position="120"/>
    </location>
</feature>
<dbReference type="PANTHER" id="PTHR38790">
    <property type="entry name" value="2EXR DOMAIN-CONTAINING PROTEIN-RELATED"/>
    <property type="match status" value="1"/>
</dbReference>
<accession>A0A9P3FD16</accession>
<sequence>MATYISKRTESQTQSVFFKLSAELRNEVYYHAFSMQDTDATEVHLCPKEARVATKDSSATKHEGINLALLATCRRIYHEAIGVCYGIDPIGIDRNMIYRLRDEFSRARLGNIRTLRVHVDSPDALLSVCGMVSIWVPAVETLDIVFDSGIDTEFNRQICRPYMVHSILRAAVVFASTYISKLKTVSKIKLMVGHMTDLFPTPDQADRMAVIRMQKDSMATSGLWALEEELNALLPKNKARIDAAKAEESEAIESEDKD</sequence>
<gene>
    <name evidence="2" type="ORF">CKM354_000614900</name>
</gene>
<dbReference type="EMBL" id="BOLY01000003">
    <property type="protein sequence ID" value="GIZ42901.1"/>
    <property type="molecule type" value="Genomic_DNA"/>
</dbReference>
<dbReference type="Pfam" id="PF24864">
    <property type="entry name" value="DUF7730"/>
    <property type="match status" value="1"/>
</dbReference>
<dbReference type="InterPro" id="IPR056632">
    <property type="entry name" value="DUF7730"/>
</dbReference>
<dbReference type="GeneID" id="68291724"/>
<dbReference type="AlphaFoldDB" id="A0A9P3FD16"/>
<evidence type="ECO:0000259" key="1">
    <source>
        <dbReference type="Pfam" id="PF24864"/>
    </source>
</evidence>
<reference evidence="2 3" key="1">
    <citation type="submission" date="2021-01" db="EMBL/GenBank/DDBJ databases">
        <title>Cercospora kikuchii MAFF 305040 whole genome shotgun sequence.</title>
        <authorList>
            <person name="Kashiwa T."/>
            <person name="Suzuki T."/>
        </authorList>
    </citation>
    <scope>NUCLEOTIDE SEQUENCE [LARGE SCALE GENOMIC DNA]</scope>
    <source>
        <strain evidence="2 3">MAFF 305040</strain>
    </source>
</reference>
<organism evidence="2 3">
    <name type="scientific">Cercospora kikuchii</name>
    <dbReference type="NCBI Taxonomy" id="84275"/>
    <lineage>
        <taxon>Eukaryota</taxon>
        <taxon>Fungi</taxon>
        <taxon>Dikarya</taxon>
        <taxon>Ascomycota</taxon>
        <taxon>Pezizomycotina</taxon>
        <taxon>Dothideomycetes</taxon>
        <taxon>Dothideomycetidae</taxon>
        <taxon>Mycosphaerellales</taxon>
        <taxon>Mycosphaerellaceae</taxon>
        <taxon>Cercospora</taxon>
    </lineage>
</organism>
<evidence type="ECO:0000313" key="2">
    <source>
        <dbReference type="EMBL" id="GIZ42901.1"/>
    </source>
</evidence>